<comment type="caution">
    <text evidence="1">The sequence shown here is derived from an EMBL/GenBank/DDBJ whole genome shotgun (WGS) entry which is preliminary data.</text>
</comment>
<dbReference type="Proteomes" id="UP000073492">
    <property type="component" value="Unassembled WGS sequence"/>
</dbReference>
<reference evidence="1 2" key="1">
    <citation type="submission" date="2015-07" db="EMBL/GenBank/DDBJ databases">
        <title>Comparative genomics of the Sigatoka disease complex on banana suggests a link between parallel evolutionary changes in Pseudocercospora fijiensis and Pseudocercospora eumusae and increased virulence on the banana host.</title>
        <authorList>
            <person name="Chang T.-C."/>
            <person name="Salvucci A."/>
            <person name="Crous P.W."/>
            <person name="Stergiopoulos I."/>
        </authorList>
    </citation>
    <scope>NUCLEOTIDE SEQUENCE [LARGE SCALE GENOMIC DNA]</scope>
    <source>
        <strain evidence="1 2">CBS 116634</strain>
    </source>
</reference>
<evidence type="ECO:0008006" key="3">
    <source>
        <dbReference type="Google" id="ProtNLM"/>
    </source>
</evidence>
<dbReference type="AlphaFoldDB" id="A0A139IAK6"/>
<name>A0A139IAK6_9PEZI</name>
<sequence length="274" mass="30682">MKVLGTVELLENILMFLSPQDLLRARSTLPPCFQNLIDTSPGIAKLLFCKVDNRGERWEIRRYFFSGHENLLRSTRELDRSGRWTCLPNERYAVATFTVPAAINPLFEQKPQAGMRLSIGQRTGQMFPTVHLRPRDSIADIFQAALLGQKCPLLSRMHFTCVKAEHVTVTFCLPRGGKADRARLSTRLSGWSPGYTVGHAIETALSMTPKGRLTSYGAMIGHWLAQFGGSVTSIVNVEFCLHGIVIPNPDFEEEAGRRICDIAWSRGSYARQLS</sequence>
<accession>A0A139IAK6</accession>
<organism evidence="1 2">
    <name type="scientific">Pseudocercospora musae</name>
    <dbReference type="NCBI Taxonomy" id="113226"/>
    <lineage>
        <taxon>Eukaryota</taxon>
        <taxon>Fungi</taxon>
        <taxon>Dikarya</taxon>
        <taxon>Ascomycota</taxon>
        <taxon>Pezizomycotina</taxon>
        <taxon>Dothideomycetes</taxon>
        <taxon>Dothideomycetidae</taxon>
        <taxon>Mycosphaerellales</taxon>
        <taxon>Mycosphaerellaceae</taxon>
        <taxon>Pseudocercospora</taxon>
    </lineage>
</organism>
<dbReference type="EMBL" id="LFZO01000188">
    <property type="protein sequence ID" value="KXT11625.1"/>
    <property type="molecule type" value="Genomic_DNA"/>
</dbReference>
<proteinExistence type="predicted"/>
<keyword evidence="2" id="KW-1185">Reference proteome</keyword>
<gene>
    <name evidence="1" type="ORF">AC579_64</name>
</gene>
<evidence type="ECO:0000313" key="2">
    <source>
        <dbReference type="Proteomes" id="UP000073492"/>
    </source>
</evidence>
<evidence type="ECO:0000313" key="1">
    <source>
        <dbReference type="EMBL" id="KXT11625.1"/>
    </source>
</evidence>
<dbReference type="OrthoDB" id="10315663at2759"/>
<protein>
    <recommendedName>
        <fullName evidence="3">F-box domain-containing protein</fullName>
    </recommendedName>
</protein>